<keyword evidence="2" id="KW-1185">Reference proteome</keyword>
<evidence type="ECO:0000313" key="2">
    <source>
        <dbReference type="Proteomes" id="UP001357437"/>
    </source>
</evidence>
<dbReference type="EMBL" id="JAYMCU010000366">
    <property type="protein sequence ID" value="MEC3939788.1"/>
    <property type="molecule type" value="Genomic_DNA"/>
</dbReference>
<name>A0ABU6IDY0_9ENTR</name>
<dbReference type="Proteomes" id="UP001357437">
    <property type="component" value="Unassembled WGS sequence"/>
</dbReference>
<proteinExistence type="predicted"/>
<protein>
    <submittedName>
        <fullName evidence="1">HTH-type transcriptional regulator Cbl</fullName>
    </submittedName>
</protein>
<accession>A0ABU6IDY0</accession>
<comment type="caution">
    <text evidence="1">The sequence shown here is derived from an EMBL/GenBank/DDBJ whole genome shotgun (WGS) entry which is preliminary data.</text>
</comment>
<feature type="non-terminal residue" evidence="1">
    <location>
        <position position="1"/>
    </location>
</feature>
<gene>
    <name evidence="1" type="primary">cbl</name>
    <name evidence="1" type="ORF">VOF76_27220</name>
</gene>
<sequence length="48" mass="5709">TVWLGLKRGQLQRNYVWRFIELCNAGLSVDEIKRQVMEPEEVAIDYQI</sequence>
<organism evidence="1 2">
    <name type="scientific">Leclercia adecarboxylata</name>
    <dbReference type="NCBI Taxonomy" id="83655"/>
    <lineage>
        <taxon>Bacteria</taxon>
        <taxon>Pseudomonadati</taxon>
        <taxon>Pseudomonadota</taxon>
        <taxon>Gammaproteobacteria</taxon>
        <taxon>Enterobacterales</taxon>
        <taxon>Enterobacteriaceae</taxon>
        <taxon>Leclercia</taxon>
    </lineage>
</organism>
<reference evidence="1 2" key="1">
    <citation type="submission" date="2024-01" db="EMBL/GenBank/DDBJ databases">
        <title>Comparative Genomics of Leclercia adecarboxylata Strains Isolated from Several Sources.</title>
        <authorList>
            <person name="Yescas-Zazueta V."/>
            <person name="Balbuena-Alonso M.G."/>
            <person name="Valencia D."/>
            <person name="Mendez-Pfeiffer P.A."/>
            <person name="Ballesteros-Monrreal M.G."/>
            <person name="Rocha-Gracia R.D.C."/>
            <person name="Barrios-Villa E."/>
        </authorList>
    </citation>
    <scope>NUCLEOTIDE SEQUENCE [LARGE SCALE GENOMIC DNA]</scope>
    <source>
        <strain evidence="1 2">33MEM</strain>
    </source>
</reference>
<dbReference type="Gene3D" id="3.40.190.10">
    <property type="entry name" value="Periplasmic binding protein-like II"/>
    <property type="match status" value="1"/>
</dbReference>
<evidence type="ECO:0000313" key="1">
    <source>
        <dbReference type="EMBL" id="MEC3939788.1"/>
    </source>
</evidence>